<keyword evidence="11" id="KW-1185">Reference proteome</keyword>
<accession>A0A0V0QE31</accession>
<dbReference type="InterPro" id="IPR003960">
    <property type="entry name" value="ATPase_AAA_CS"/>
</dbReference>
<protein>
    <submittedName>
        <fullName evidence="10">p-loop containing nucleoside triphosphate hydrolase</fullName>
    </submittedName>
</protein>
<feature type="region of interest" description="Disordered" evidence="8">
    <location>
        <begin position="88"/>
        <end position="144"/>
    </location>
</feature>
<dbReference type="Pfam" id="PF00004">
    <property type="entry name" value="AAA"/>
    <property type="match status" value="1"/>
</dbReference>
<evidence type="ECO:0000256" key="1">
    <source>
        <dbReference type="ARBA" id="ARBA00004481"/>
    </source>
</evidence>
<comment type="subcellular location">
    <subcellularLocation>
        <location evidence="1">Endosome membrane</location>
        <topology evidence="1">Peripheral membrane protein</topology>
    </subcellularLocation>
</comment>
<dbReference type="InterPro" id="IPR015415">
    <property type="entry name" value="Spast_Vps4_C"/>
</dbReference>
<dbReference type="OrthoDB" id="29072at2759"/>
<dbReference type="InParanoid" id="A0A0V0QE31"/>
<dbReference type="OMA" id="IEWTNEF"/>
<dbReference type="Pfam" id="PF17862">
    <property type="entry name" value="AAA_lid_3"/>
    <property type="match status" value="1"/>
</dbReference>
<dbReference type="EMBL" id="LDAU01000189">
    <property type="protein sequence ID" value="KRX00447.1"/>
    <property type="molecule type" value="Genomic_DNA"/>
</dbReference>
<dbReference type="AlphaFoldDB" id="A0A0V0QE31"/>
<keyword evidence="5 7" id="KW-0067">ATP-binding</keyword>
<dbReference type="FunFam" id="3.40.50.300:FF:000043">
    <property type="entry name" value="Vacuolar protein sorting-associated protein 4"/>
    <property type="match status" value="1"/>
</dbReference>
<dbReference type="Proteomes" id="UP000054937">
    <property type="component" value="Unassembled WGS sequence"/>
</dbReference>
<dbReference type="SMART" id="SM00382">
    <property type="entry name" value="AAA"/>
    <property type="match status" value="1"/>
</dbReference>
<dbReference type="GO" id="GO:0005524">
    <property type="term" value="F:ATP binding"/>
    <property type="evidence" value="ECO:0007669"/>
    <property type="project" value="UniProtKB-KW"/>
</dbReference>
<evidence type="ECO:0000256" key="4">
    <source>
        <dbReference type="ARBA" id="ARBA00022753"/>
    </source>
</evidence>
<comment type="similarity">
    <text evidence="2 7">Belongs to the AAA ATPase family.</text>
</comment>
<keyword evidence="10" id="KW-0378">Hydrolase</keyword>
<reference evidence="10 11" key="1">
    <citation type="journal article" date="2015" name="Sci. Rep.">
        <title>Genome of the facultative scuticociliatosis pathogen Pseudocohnilembus persalinus provides insight into its virulence through horizontal gene transfer.</title>
        <authorList>
            <person name="Xiong J."/>
            <person name="Wang G."/>
            <person name="Cheng J."/>
            <person name="Tian M."/>
            <person name="Pan X."/>
            <person name="Warren A."/>
            <person name="Jiang C."/>
            <person name="Yuan D."/>
            <person name="Miao W."/>
        </authorList>
    </citation>
    <scope>NUCLEOTIDE SEQUENCE [LARGE SCALE GENOMIC DNA]</scope>
    <source>
        <strain evidence="10">36N120E</strain>
    </source>
</reference>
<dbReference type="SUPFAM" id="SSF52540">
    <property type="entry name" value="P-loop containing nucleoside triphosphate hydrolases"/>
    <property type="match status" value="1"/>
</dbReference>
<dbReference type="InterPro" id="IPR041569">
    <property type="entry name" value="AAA_lid_3"/>
</dbReference>
<dbReference type="Pfam" id="PF09336">
    <property type="entry name" value="Vps4_C"/>
    <property type="match status" value="1"/>
</dbReference>
<dbReference type="InterPro" id="IPR036181">
    <property type="entry name" value="MIT_dom_sf"/>
</dbReference>
<sequence>MQDPQILKRDQGLKKVQEGIQQYNQNKGNYYPMQEGYQKMIQGIELLVSYVKLETNQEVVKLVNQKLNEFFSQAESMKLEIRAIQPQQQQNNNNQNQQPSQIPNQNNYNNNTNNNNNQNQNQGGNNSQENSNLKQSGLKDGDEENSKLKEGLMQAIVTEKPNVKWEDVAGLENAKKALQEAVILPIKFPQIFDGVRQPWKGILLYGPPGTGKTFLAKACATECEATFFSISSADLISKYVGESEKLIKNLFKMAREKKPSIIFIDEVDSMTGNREGGGGNEASQRVKTQFLIEMQGVGNDDRGVLVLGATNIPWGLDPAIRRRFEKRIYICLPEPVARIALLKNLLAKTKTSLTDDEIQYIGGQATEGFSGADMSILVRDASYEPLRKCERATKYKRITTPEGKQAWTPCAPSDPQGEPKRLYDLSGDELYLPPVEVDDFMTVLGKIKPSVSPADIVNHVDWTKQFGQEG</sequence>
<comment type="caution">
    <text evidence="10">The sequence shown here is derived from an EMBL/GenBank/DDBJ whole genome shotgun (WGS) entry which is preliminary data.</text>
</comment>
<dbReference type="FunFam" id="1.10.8.60:FF:000015">
    <property type="entry name" value="vacuolar protein sorting-associated protein 4A"/>
    <property type="match status" value="1"/>
</dbReference>
<gene>
    <name evidence="10" type="ORF">PPERSA_03180</name>
</gene>
<dbReference type="Gene3D" id="1.10.8.60">
    <property type="match status" value="1"/>
</dbReference>
<keyword evidence="4" id="KW-0967">Endosome</keyword>
<evidence type="ECO:0000313" key="10">
    <source>
        <dbReference type="EMBL" id="KRX00447.1"/>
    </source>
</evidence>
<evidence type="ECO:0000256" key="8">
    <source>
        <dbReference type="SAM" id="MobiDB-lite"/>
    </source>
</evidence>
<evidence type="ECO:0000313" key="11">
    <source>
        <dbReference type="Proteomes" id="UP000054937"/>
    </source>
</evidence>
<dbReference type="GO" id="GO:0016887">
    <property type="term" value="F:ATP hydrolysis activity"/>
    <property type="evidence" value="ECO:0007669"/>
    <property type="project" value="InterPro"/>
</dbReference>
<evidence type="ECO:0000256" key="6">
    <source>
        <dbReference type="ARBA" id="ARBA00023136"/>
    </source>
</evidence>
<evidence type="ECO:0000256" key="5">
    <source>
        <dbReference type="ARBA" id="ARBA00022840"/>
    </source>
</evidence>
<name>A0A0V0QE31_PSEPJ</name>
<dbReference type="InterPro" id="IPR027417">
    <property type="entry name" value="P-loop_NTPase"/>
</dbReference>
<evidence type="ECO:0000259" key="9">
    <source>
        <dbReference type="SMART" id="SM00382"/>
    </source>
</evidence>
<feature type="domain" description="AAA+ ATPase" evidence="9">
    <location>
        <begin position="198"/>
        <end position="334"/>
    </location>
</feature>
<feature type="compositionally biased region" description="Low complexity" evidence="8">
    <location>
        <begin position="88"/>
        <end position="132"/>
    </location>
</feature>
<evidence type="ECO:0000256" key="7">
    <source>
        <dbReference type="RuleBase" id="RU003651"/>
    </source>
</evidence>
<dbReference type="PROSITE" id="PS00674">
    <property type="entry name" value="AAA"/>
    <property type="match status" value="1"/>
</dbReference>
<dbReference type="GO" id="GO:0007033">
    <property type="term" value="P:vacuole organization"/>
    <property type="evidence" value="ECO:0007669"/>
    <property type="project" value="TreeGrafter"/>
</dbReference>
<dbReference type="SUPFAM" id="SSF116846">
    <property type="entry name" value="MIT domain"/>
    <property type="match status" value="1"/>
</dbReference>
<evidence type="ECO:0000256" key="2">
    <source>
        <dbReference type="ARBA" id="ARBA00006914"/>
    </source>
</evidence>
<evidence type="ECO:0000256" key="3">
    <source>
        <dbReference type="ARBA" id="ARBA00022741"/>
    </source>
</evidence>
<dbReference type="InterPro" id="IPR050304">
    <property type="entry name" value="MT-severing_AAA_ATPase"/>
</dbReference>
<proteinExistence type="inferred from homology"/>
<dbReference type="InterPro" id="IPR003593">
    <property type="entry name" value="AAA+_ATPase"/>
</dbReference>
<dbReference type="Gene3D" id="3.40.50.300">
    <property type="entry name" value="P-loop containing nucleotide triphosphate hydrolases"/>
    <property type="match status" value="1"/>
</dbReference>
<keyword evidence="3 7" id="KW-0547">Nucleotide-binding</keyword>
<dbReference type="InterPro" id="IPR003959">
    <property type="entry name" value="ATPase_AAA_core"/>
</dbReference>
<keyword evidence="6" id="KW-0472">Membrane</keyword>
<dbReference type="PANTHER" id="PTHR23074">
    <property type="entry name" value="AAA DOMAIN-CONTAINING"/>
    <property type="match status" value="1"/>
</dbReference>
<dbReference type="GO" id="GO:0010008">
    <property type="term" value="C:endosome membrane"/>
    <property type="evidence" value="ECO:0007669"/>
    <property type="project" value="UniProtKB-SubCell"/>
</dbReference>
<dbReference type="PANTHER" id="PTHR23074:SF83">
    <property type="entry name" value="VACUOLAR PROTEIN SORTING-ASSOCIATED PROTEIN 4A"/>
    <property type="match status" value="1"/>
</dbReference>
<dbReference type="GO" id="GO:0016197">
    <property type="term" value="P:endosomal transport"/>
    <property type="evidence" value="ECO:0007669"/>
    <property type="project" value="TreeGrafter"/>
</dbReference>
<organism evidence="10 11">
    <name type="scientific">Pseudocohnilembus persalinus</name>
    <name type="common">Ciliate</name>
    <dbReference type="NCBI Taxonomy" id="266149"/>
    <lineage>
        <taxon>Eukaryota</taxon>
        <taxon>Sar</taxon>
        <taxon>Alveolata</taxon>
        <taxon>Ciliophora</taxon>
        <taxon>Intramacronucleata</taxon>
        <taxon>Oligohymenophorea</taxon>
        <taxon>Scuticociliatia</taxon>
        <taxon>Philasterida</taxon>
        <taxon>Pseudocohnilembidae</taxon>
        <taxon>Pseudocohnilembus</taxon>
    </lineage>
</organism>